<keyword evidence="1" id="KW-0614">Plasmid</keyword>
<dbReference type="AlphaFoldDB" id="A0A411HEI5"/>
<protein>
    <submittedName>
        <fullName evidence="1">Uncharacterized protein</fullName>
    </submittedName>
</protein>
<dbReference type="KEGG" id="xbc:ELE36_00075"/>
<dbReference type="Proteomes" id="UP000291562">
    <property type="component" value="Plasmid unnamed1"/>
</dbReference>
<proteinExistence type="predicted"/>
<name>A0A411HEI5_9GAMM</name>
<gene>
    <name evidence="1" type="ORF">ELE36_00075</name>
</gene>
<evidence type="ECO:0000313" key="1">
    <source>
        <dbReference type="EMBL" id="QBB68898.1"/>
    </source>
</evidence>
<keyword evidence="2" id="KW-1185">Reference proteome</keyword>
<organism evidence="1 2">
    <name type="scientific">Pseudolysobacter antarcticus</name>
    <dbReference type="NCBI Taxonomy" id="2511995"/>
    <lineage>
        <taxon>Bacteria</taxon>
        <taxon>Pseudomonadati</taxon>
        <taxon>Pseudomonadota</taxon>
        <taxon>Gammaproteobacteria</taxon>
        <taxon>Lysobacterales</taxon>
        <taxon>Rhodanobacteraceae</taxon>
        <taxon>Pseudolysobacter</taxon>
    </lineage>
</organism>
<geneLocation type="plasmid" evidence="1">
    <name>unnamed1</name>
</geneLocation>
<evidence type="ECO:0000313" key="2">
    <source>
        <dbReference type="Proteomes" id="UP000291562"/>
    </source>
</evidence>
<sequence length="75" mass="8534">MAKAVAVTAADLAPLKPRQLTSMRQRGVVSSAELIPLQFRMPPEFVRAFKQAALDRNMKLNELLNECFQQFMKKI</sequence>
<dbReference type="EMBL" id="CP035703">
    <property type="protein sequence ID" value="QBB68898.1"/>
    <property type="molecule type" value="Genomic_DNA"/>
</dbReference>
<reference evidence="1 2" key="1">
    <citation type="submission" date="2019-01" db="EMBL/GenBank/DDBJ databases">
        <title>Pseudolysobacter antarctica gen. nov., sp. nov., isolated from Fildes Peninsula, Antarctica.</title>
        <authorList>
            <person name="Wei Z."/>
            <person name="Peng F."/>
        </authorList>
    </citation>
    <scope>NUCLEOTIDE SEQUENCE [LARGE SCALE GENOMIC DNA]</scope>
    <source>
        <strain evidence="1 2">AQ6-296</strain>
        <plasmid evidence="1 2">unnamed1</plasmid>
    </source>
</reference>
<accession>A0A411HEI5</accession>
<dbReference type="RefSeq" id="WP_129831149.1">
    <property type="nucleotide sequence ID" value="NZ_CP035703.1"/>
</dbReference>